<keyword evidence="1" id="KW-0472">Membrane</keyword>
<gene>
    <name evidence="2" type="ORF">OBE_02469</name>
</gene>
<name>K1U4L5_9ZZZZ</name>
<feature type="non-terminal residue" evidence="2">
    <location>
        <position position="1"/>
    </location>
</feature>
<accession>K1U4L5</accession>
<feature type="transmembrane region" description="Helical" evidence="1">
    <location>
        <begin position="7"/>
        <end position="27"/>
    </location>
</feature>
<keyword evidence="1" id="KW-0812">Transmembrane</keyword>
<keyword evidence="1" id="KW-1133">Transmembrane helix</keyword>
<comment type="caution">
    <text evidence="2">The sequence shown here is derived from an EMBL/GenBank/DDBJ whole genome shotgun (WGS) entry which is preliminary data.</text>
</comment>
<proteinExistence type="predicted"/>
<dbReference type="AlphaFoldDB" id="K1U4L5"/>
<sequence>TLFRARMINLALIIACGAIGVLVHDIYGVRTGSRTGFIEIKTRLNEVLCKIFRIFANKLS</sequence>
<reference evidence="2" key="1">
    <citation type="journal article" date="2013" name="Environ. Microbiol.">
        <title>Microbiota from the distal guts of lean and obese adolescents exhibit partial functional redundancy besides clear differences in community structure.</title>
        <authorList>
            <person name="Ferrer M."/>
            <person name="Ruiz A."/>
            <person name="Lanza F."/>
            <person name="Haange S.B."/>
            <person name="Oberbach A."/>
            <person name="Till H."/>
            <person name="Bargiela R."/>
            <person name="Campoy C."/>
            <person name="Segura M.T."/>
            <person name="Richter M."/>
            <person name="von Bergen M."/>
            <person name="Seifert J."/>
            <person name="Suarez A."/>
        </authorList>
    </citation>
    <scope>NUCLEOTIDE SEQUENCE</scope>
</reference>
<evidence type="ECO:0000313" key="2">
    <source>
        <dbReference type="EMBL" id="EKC73280.1"/>
    </source>
</evidence>
<protein>
    <submittedName>
        <fullName evidence="2">Uncharacterized protein</fullName>
    </submittedName>
</protein>
<organism evidence="2">
    <name type="scientific">human gut metagenome</name>
    <dbReference type="NCBI Taxonomy" id="408170"/>
    <lineage>
        <taxon>unclassified sequences</taxon>
        <taxon>metagenomes</taxon>
        <taxon>organismal metagenomes</taxon>
    </lineage>
</organism>
<evidence type="ECO:0000256" key="1">
    <source>
        <dbReference type="SAM" id="Phobius"/>
    </source>
</evidence>
<dbReference type="EMBL" id="AJWZ01001610">
    <property type="protein sequence ID" value="EKC73280.1"/>
    <property type="molecule type" value="Genomic_DNA"/>
</dbReference>